<evidence type="ECO:0000313" key="3">
    <source>
        <dbReference type="Proteomes" id="UP000092544"/>
    </source>
</evidence>
<evidence type="ECO:0000313" key="2">
    <source>
        <dbReference type="EMBL" id="SBS29032.1"/>
    </source>
</evidence>
<evidence type="ECO:0008006" key="4">
    <source>
        <dbReference type="Google" id="ProtNLM"/>
    </source>
</evidence>
<sequence length="324" mass="36764">MSITQTVAAIGRLGFTGNVTPKIWYKQISLPSGRPDHKAITLLSEILYWYRPTEIRDEHTGQVIGHRKKFSADKLQRSYQSFADDFGMTKREVQDSLKRLRDAGLITLELRSKTVGGNHLSNILFIEPVAIEIDRITFPVVDDGVTPNCNTSSENSEDTQREDVGAPTLKRGTYTEITTKTSTETENLDLLSDSAESNELAVADDSDSFDAKAKRELLTEAFVTFYDAYQKKSGRKSAEKAFLKIKLPNDRESAIEFLTGIMIQAKRWGDLYALAPDDQKQYQPHPATWINNERWSDEELPTIRNNGQSSRDWATEMVNEEERF</sequence>
<protein>
    <recommendedName>
        <fullName evidence="4">Replication protein</fullName>
    </recommendedName>
</protein>
<name>A0A1A8T8M3_9GAMM</name>
<reference evidence="2 3" key="1">
    <citation type="submission" date="2016-06" db="EMBL/GenBank/DDBJ databases">
        <authorList>
            <person name="Kjaerup R.B."/>
            <person name="Dalgaard T.S."/>
            <person name="Juul-Madsen H.R."/>
        </authorList>
    </citation>
    <scope>NUCLEOTIDE SEQUENCE [LARGE SCALE GENOMIC DNA]</scope>
    <source>
        <strain evidence="2 3">CECT 8886</strain>
    </source>
</reference>
<feature type="region of interest" description="Disordered" evidence="1">
    <location>
        <begin position="302"/>
        <end position="324"/>
    </location>
</feature>
<dbReference type="EMBL" id="FLOB01000002">
    <property type="protein sequence ID" value="SBS29032.1"/>
    <property type="molecule type" value="Genomic_DNA"/>
</dbReference>
<dbReference type="STRING" id="1792290.MSP8886_01409"/>
<feature type="compositionally biased region" description="Polar residues" evidence="1">
    <location>
        <begin position="303"/>
        <end position="312"/>
    </location>
</feature>
<keyword evidence="3" id="KW-1185">Reference proteome</keyword>
<gene>
    <name evidence="2" type="ORF">MSP8886_01409</name>
</gene>
<feature type="region of interest" description="Disordered" evidence="1">
    <location>
        <begin position="147"/>
        <end position="170"/>
    </location>
</feature>
<dbReference type="AlphaFoldDB" id="A0A1A8T8M3"/>
<accession>A0A1A8T8M3</accession>
<dbReference type="Proteomes" id="UP000092544">
    <property type="component" value="Unassembled WGS sequence"/>
</dbReference>
<proteinExistence type="predicted"/>
<organism evidence="2 3">
    <name type="scientific">Marinomonas spartinae</name>
    <dbReference type="NCBI Taxonomy" id="1792290"/>
    <lineage>
        <taxon>Bacteria</taxon>
        <taxon>Pseudomonadati</taxon>
        <taxon>Pseudomonadota</taxon>
        <taxon>Gammaproteobacteria</taxon>
        <taxon>Oceanospirillales</taxon>
        <taxon>Oceanospirillaceae</taxon>
        <taxon>Marinomonas</taxon>
    </lineage>
</organism>
<dbReference type="RefSeq" id="WP_067014073.1">
    <property type="nucleotide sequence ID" value="NZ_FLOB01000002.1"/>
</dbReference>
<evidence type="ECO:0000256" key="1">
    <source>
        <dbReference type="SAM" id="MobiDB-lite"/>
    </source>
</evidence>
<dbReference type="OrthoDB" id="6107855at2"/>